<sequence length="70" mass="7491">MVCWRCARYCPGRTAGLEGTGNLPALLGRNLTTSVATVFQDASCDGDTFRTVSQGAFVPVTARFRSVVFS</sequence>
<evidence type="ECO:0000313" key="2">
    <source>
        <dbReference type="Proteomes" id="UP001520654"/>
    </source>
</evidence>
<name>A0ABS8DWT1_9ACTN</name>
<proteinExistence type="predicted"/>
<keyword evidence="2" id="KW-1185">Reference proteome</keyword>
<gene>
    <name evidence="1" type="ORF">K7B10_00230</name>
</gene>
<dbReference type="EMBL" id="JAINUL010000001">
    <property type="protein sequence ID" value="MCC0093261.1"/>
    <property type="molecule type" value="Genomic_DNA"/>
</dbReference>
<dbReference type="RefSeq" id="WP_229333925.1">
    <property type="nucleotide sequence ID" value="NZ_JAINUL010000001.1"/>
</dbReference>
<organism evidence="1 2">
    <name type="scientific">Streptomyces flavotricini</name>
    <dbReference type="NCBI Taxonomy" id="66888"/>
    <lineage>
        <taxon>Bacteria</taxon>
        <taxon>Bacillati</taxon>
        <taxon>Actinomycetota</taxon>
        <taxon>Actinomycetes</taxon>
        <taxon>Kitasatosporales</taxon>
        <taxon>Streptomycetaceae</taxon>
        <taxon>Streptomyces</taxon>
    </lineage>
</organism>
<reference evidence="1 2" key="1">
    <citation type="submission" date="2021-08" db="EMBL/GenBank/DDBJ databases">
        <title>Genomic Architecture of Streptomyces flavotricini NGL1 and Streptomyces erythrochromogenes HMS4 With Differential Plant Beneficial attributes and laccase production capabilities.</title>
        <authorList>
            <person name="Salwan R."/>
            <person name="Kaur R."/>
            <person name="Sharma V."/>
        </authorList>
    </citation>
    <scope>NUCLEOTIDE SEQUENCE [LARGE SCALE GENOMIC DNA]</scope>
    <source>
        <strain evidence="1 2">NGL1</strain>
    </source>
</reference>
<comment type="caution">
    <text evidence="1">The sequence shown here is derived from an EMBL/GenBank/DDBJ whole genome shotgun (WGS) entry which is preliminary data.</text>
</comment>
<dbReference type="Proteomes" id="UP001520654">
    <property type="component" value="Unassembled WGS sequence"/>
</dbReference>
<evidence type="ECO:0000313" key="1">
    <source>
        <dbReference type="EMBL" id="MCC0093261.1"/>
    </source>
</evidence>
<accession>A0ABS8DWT1</accession>
<protein>
    <submittedName>
        <fullName evidence="1">Uncharacterized protein</fullName>
    </submittedName>
</protein>